<keyword evidence="2" id="KW-1185">Reference proteome</keyword>
<organism evidence="1 2">
    <name type="scientific">Cytobacillus praedii</name>
    <dbReference type="NCBI Taxonomy" id="1742358"/>
    <lineage>
        <taxon>Bacteria</taxon>
        <taxon>Bacillati</taxon>
        <taxon>Bacillota</taxon>
        <taxon>Bacilli</taxon>
        <taxon>Bacillales</taxon>
        <taxon>Bacillaceae</taxon>
        <taxon>Cytobacillus</taxon>
    </lineage>
</organism>
<gene>
    <name evidence="1" type="ORF">E0Y62_23350</name>
</gene>
<comment type="caution">
    <text evidence="1">The sequence shown here is derived from an EMBL/GenBank/DDBJ whole genome shotgun (WGS) entry which is preliminary data.</text>
</comment>
<dbReference type="AlphaFoldDB" id="A0A4R1ATM1"/>
<proteinExistence type="predicted"/>
<sequence>MSKPKLKDLHSQIKNKFDSIDARIESHVDNTDIHVTPEQVTTWNAKSEFDGNYNSLNNKPVIPSKTSQLENDSSLETTIGSQTKADKSLFDAKTYTDEQVNTISSSIGDLTALATTDKTNLVNALNEINNKPSGGGGDGYIKFADIDFTSSNQTSSLTQDVEGYKKIRVIFNKIGRIDYAADLTAWTISIQLGTTGQANTHVQTTVSGSPPTVNNARLMLLNVPAISTSGEQRRIDGVIEIDCASSIYYTESMLWFPGNWQTDATPEGGGSLITNHTMIRGWRTTYRRTPLDRIQFLFVTTMIAKGKIEFWGIPND</sequence>
<name>A0A4R1ATM1_9BACI</name>
<protein>
    <submittedName>
        <fullName evidence="1">Uncharacterized protein</fullName>
    </submittedName>
</protein>
<reference evidence="1 2" key="1">
    <citation type="submission" date="2019-03" db="EMBL/GenBank/DDBJ databases">
        <authorList>
            <person name="Jensen L."/>
            <person name="Storgaard J."/>
            <person name="Sulaj E."/>
            <person name="Schramm A."/>
            <person name="Marshall I.P.G."/>
        </authorList>
    </citation>
    <scope>NUCLEOTIDE SEQUENCE [LARGE SCALE GENOMIC DNA]</scope>
    <source>
        <strain evidence="1 2">2017H2G3</strain>
    </source>
</reference>
<dbReference type="Proteomes" id="UP000293846">
    <property type="component" value="Unassembled WGS sequence"/>
</dbReference>
<dbReference type="EMBL" id="SJTH01000057">
    <property type="protein sequence ID" value="TCJ01571.1"/>
    <property type="molecule type" value="Genomic_DNA"/>
</dbReference>
<accession>A0A4R1ATM1</accession>
<evidence type="ECO:0000313" key="2">
    <source>
        <dbReference type="Proteomes" id="UP000293846"/>
    </source>
</evidence>
<dbReference type="RefSeq" id="WP_131238516.1">
    <property type="nucleotide sequence ID" value="NZ_SJTH01000057.1"/>
</dbReference>
<dbReference type="OrthoDB" id="9810174at2"/>
<evidence type="ECO:0000313" key="1">
    <source>
        <dbReference type="EMBL" id="TCJ01571.1"/>
    </source>
</evidence>